<evidence type="ECO:0000313" key="5">
    <source>
        <dbReference type="Proteomes" id="UP000006465"/>
    </source>
</evidence>
<dbReference type="InterPro" id="IPR036554">
    <property type="entry name" value="GHMP_kinase_C_sf"/>
</dbReference>
<feature type="domain" description="Galactokinase N-terminal" evidence="3">
    <location>
        <begin position="20"/>
        <end position="68"/>
    </location>
</feature>
<dbReference type="GO" id="GO:0004335">
    <property type="term" value="F:galactokinase activity"/>
    <property type="evidence" value="ECO:0007669"/>
    <property type="project" value="TreeGrafter"/>
</dbReference>
<dbReference type="Proteomes" id="UP000006465">
    <property type="component" value="Chromosome"/>
</dbReference>
<dbReference type="GO" id="GO:0005524">
    <property type="term" value="F:ATP binding"/>
    <property type="evidence" value="ECO:0007669"/>
    <property type="project" value="UniProtKB-KW"/>
</dbReference>
<dbReference type="EMBL" id="CP003540">
    <property type="protein sequence ID" value="AFK17117.1"/>
    <property type="molecule type" value="Genomic_DNA"/>
</dbReference>
<dbReference type="GO" id="GO:0006012">
    <property type="term" value="P:galactose metabolic process"/>
    <property type="evidence" value="ECO:0007669"/>
    <property type="project" value="TreeGrafter"/>
</dbReference>
<organism evidence="4 5">
    <name type="scientific">Corynebacterium pseudotuberculosis 258</name>
    <dbReference type="NCBI Taxonomy" id="1168865"/>
    <lineage>
        <taxon>Bacteria</taxon>
        <taxon>Bacillati</taxon>
        <taxon>Actinomycetota</taxon>
        <taxon>Actinomycetes</taxon>
        <taxon>Mycobacteriales</taxon>
        <taxon>Corynebacteriaceae</taxon>
        <taxon>Corynebacterium</taxon>
    </lineage>
</organism>
<dbReference type="Gene3D" id="3.30.70.890">
    <property type="entry name" value="GHMP kinase, C-terminal domain"/>
    <property type="match status" value="1"/>
</dbReference>
<keyword evidence="1" id="KW-0547">Nucleotide-binding</keyword>
<reference evidence="4 5" key="1">
    <citation type="journal article" date="2013" name="J. Biotechnol.">
        <title>Genome sequence of Corynebacterium pseudotuberculosis biovar equi strain 258 and prediction of antigenic targets to improve biotechnological vaccine production.</title>
        <authorList>
            <person name="Soares S.C."/>
            <person name="Trost E."/>
            <person name="Ramos R.T."/>
            <person name="Carneiro A.R."/>
            <person name="Santos A.R."/>
            <person name="Pinto A.C."/>
            <person name="Barbosa E."/>
            <person name="Aburjaile F."/>
            <person name="Ali A."/>
            <person name="Diniz C.A."/>
            <person name="Hassan S.S."/>
            <person name="Fiaux K."/>
            <person name="Guimaraes L.C."/>
            <person name="Bakhtiar S.M."/>
            <person name="Pereira U."/>
            <person name="Almeida S.S."/>
            <person name="Abreu V.A."/>
            <person name="Rocha F.S."/>
            <person name="Dorella F.A."/>
            <person name="Miyoshi A."/>
            <person name="Silva A."/>
            <person name="Azevedo V."/>
            <person name="Tauch A."/>
        </authorList>
    </citation>
    <scope>NUCLEOTIDE SEQUENCE [LARGE SCALE GENOMIC DNA]</scope>
    <source>
        <strain evidence="4 5">258</strain>
    </source>
</reference>
<keyword evidence="2" id="KW-0067">ATP-binding</keyword>
<evidence type="ECO:0000259" key="3">
    <source>
        <dbReference type="Pfam" id="PF10509"/>
    </source>
</evidence>
<dbReference type="InterPro" id="IPR014721">
    <property type="entry name" value="Ribsml_uS5_D2-typ_fold_subgr"/>
</dbReference>
<dbReference type="KEGG" id="coe:CP258_07600"/>
<dbReference type="PANTHER" id="PTHR10457:SF7">
    <property type="entry name" value="GALACTOKINASE-RELATED"/>
    <property type="match status" value="1"/>
</dbReference>
<gene>
    <name evidence="4" type="ORF">CP258_07600</name>
</gene>
<dbReference type="SUPFAM" id="SSF54211">
    <property type="entry name" value="Ribosomal protein S5 domain 2-like"/>
    <property type="match status" value="1"/>
</dbReference>
<dbReference type="GO" id="GO:0005829">
    <property type="term" value="C:cytosol"/>
    <property type="evidence" value="ECO:0007669"/>
    <property type="project" value="TreeGrafter"/>
</dbReference>
<evidence type="ECO:0000256" key="2">
    <source>
        <dbReference type="ARBA" id="ARBA00022840"/>
    </source>
</evidence>
<dbReference type="PANTHER" id="PTHR10457">
    <property type="entry name" value="MEVALONATE KINASE/GALACTOKINASE"/>
    <property type="match status" value="1"/>
</dbReference>
<dbReference type="PRINTS" id="PR00959">
    <property type="entry name" value="MEVGALKINASE"/>
</dbReference>
<evidence type="ECO:0000256" key="1">
    <source>
        <dbReference type="ARBA" id="ARBA00022741"/>
    </source>
</evidence>
<evidence type="ECO:0000313" key="4">
    <source>
        <dbReference type="EMBL" id="AFK17117.1"/>
    </source>
</evidence>
<dbReference type="AlphaFoldDB" id="A0AAU8Q912"/>
<dbReference type="InterPro" id="IPR019539">
    <property type="entry name" value="GalKase_N"/>
</dbReference>
<dbReference type="RefSeq" id="WP_014367381.1">
    <property type="nucleotide sequence ID" value="NC_017945.3"/>
</dbReference>
<name>A0AAU8Q912_CORPS</name>
<dbReference type="Pfam" id="PF10509">
    <property type="entry name" value="GalKase_gal_bdg"/>
    <property type="match status" value="1"/>
</dbReference>
<protein>
    <submittedName>
        <fullName evidence="4">Galactokinase</fullName>
    </submittedName>
</protein>
<dbReference type="Gene3D" id="3.30.230.10">
    <property type="match status" value="1"/>
</dbReference>
<accession>A0AAU8Q912</accession>
<sequence>MPVWPHPEVNVVDHAIQLHSSRVGCESGLISAASAPATWSLIGDHTDHAGGVVLTSLSDLRTAVSISPRGDDHVNVTSYQLTHAGELSELPPTTVSLDAVAHWQSSLSSTDDPDAQVFAEAPENTEASRLAVLVYTMVHRQMLSRDSRGFDVTVISQIPPCAGLGENEAMLVAAALSLAGNYEDIDSAPVRAKFAEVCFQAAIAMGDRPVLRARFTTALRGAAGQLNIIDYADGSITQAAHPVGDPTDTVALVVVPPNHADRTQEVLRRERFIAEATKAFAAESLRMLPDSESRVIDWLRAVHEIKGPDNVPSLSEATQWLEFLTTETAAALELTQAVRSRRHTDMFPLLGASQTNTEKLYSITGADSALAQLCMVRGALSARSAAAGLSDAVIALVERSHVENFAADAAADGLIVVELLNGHPATSVS</sequence>
<proteinExistence type="predicted"/>
<dbReference type="InterPro" id="IPR020568">
    <property type="entry name" value="Ribosomal_Su5_D2-typ_SF"/>
</dbReference>